<accession>A0A5C0WCQ0</accession>
<evidence type="ECO:0000313" key="2">
    <source>
        <dbReference type="Proteomes" id="UP000325032"/>
    </source>
</evidence>
<dbReference type="Proteomes" id="UP000325032">
    <property type="component" value="Chromosome"/>
</dbReference>
<dbReference type="GeneID" id="61767437"/>
<organism evidence="1 2">
    <name type="scientific">Bacillus safensis</name>
    <dbReference type="NCBI Taxonomy" id="561879"/>
    <lineage>
        <taxon>Bacteria</taxon>
        <taxon>Bacillati</taxon>
        <taxon>Bacillota</taxon>
        <taxon>Bacilli</taxon>
        <taxon>Bacillales</taxon>
        <taxon>Bacillaceae</taxon>
        <taxon>Bacillus</taxon>
    </lineage>
</organism>
<reference evidence="1 2" key="1">
    <citation type="journal article" date="2018" name="Plant Biotechnol. Rep.">
        <title>Diversity and antifungal activity of endophytic bacteria associated with Panax ginseng seedlings.</title>
        <authorList>
            <person name="Park J.M."/>
            <person name="Hong C.E."/>
            <person name="Jo S.H."/>
        </authorList>
    </citation>
    <scope>NUCLEOTIDE SEQUENCE [LARGE SCALE GENOMIC DNA]</scope>
    <source>
        <strain evidence="1 2">PgKB20</strain>
    </source>
</reference>
<protein>
    <submittedName>
        <fullName evidence="1">Uncharacterized protein</fullName>
    </submittedName>
</protein>
<keyword evidence="2" id="KW-1185">Reference proteome</keyword>
<dbReference type="AlphaFoldDB" id="A0A5C0WCQ0"/>
<evidence type="ECO:0000313" key="1">
    <source>
        <dbReference type="EMBL" id="QEK62479.1"/>
    </source>
</evidence>
<gene>
    <name evidence="1" type="ORF">FX981_00645</name>
</gene>
<name>A0A5C0WCQ0_BACIA</name>
<dbReference type="EMBL" id="CP043404">
    <property type="protein sequence ID" value="QEK62479.1"/>
    <property type="molecule type" value="Genomic_DNA"/>
</dbReference>
<sequence>MGFILDIFSLAVYIPFLQVDEEDISRNAAHLKKYSWFQALLHDQTCRELIIYDPDVRRVIGRFKTEKLHKKRYNLRCESKLLQALQHAM</sequence>
<dbReference type="RefSeq" id="WP_149125835.1">
    <property type="nucleotide sequence ID" value="NZ_CP043404.1"/>
</dbReference>
<proteinExistence type="predicted"/>